<dbReference type="Gene3D" id="1.10.20.10">
    <property type="entry name" value="Histone, subunit A"/>
    <property type="match status" value="1"/>
</dbReference>
<dbReference type="SMART" id="SM00428">
    <property type="entry name" value="H3"/>
    <property type="match status" value="1"/>
</dbReference>
<evidence type="ECO:0000256" key="2">
    <source>
        <dbReference type="ARBA" id="ARBA00004123"/>
    </source>
</evidence>
<dbReference type="GO" id="GO:0005634">
    <property type="term" value="C:nucleus"/>
    <property type="evidence" value="ECO:0007669"/>
    <property type="project" value="UniProtKB-SubCell"/>
</dbReference>
<dbReference type="PANTHER" id="PTHR11426">
    <property type="entry name" value="HISTONE H3"/>
    <property type="match status" value="1"/>
</dbReference>
<dbReference type="PROSITE" id="PS00959">
    <property type="entry name" value="HISTONE_H3_2"/>
    <property type="match status" value="1"/>
</dbReference>
<dbReference type="GO" id="GO:0000786">
    <property type="term" value="C:nucleosome"/>
    <property type="evidence" value="ECO:0007669"/>
    <property type="project" value="UniProtKB-KW"/>
</dbReference>
<dbReference type="InterPro" id="IPR007125">
    <property type="entry name" value="H2A/H2B/H3"/>
</dbReference>
<accession>A0A1J1IQ97</accession>
<feature type="transmembrane region" description="Helical" evidence="12">
    <location>
        <begin position="6"/>
        <end position="23"/>
    </location>
</feature>
<dbReference type="SUPFAM" id="SSF47113">
    <property type="entry name" value="Histone-fold"/>
    <property type="match status" value="1"/>
</dbReference>
<keyword evidence="8" id="KW-0007">Acetylation</keyword>
<dbReference type="FunFam" id="1.10.20.10:FF:000096">
    <property type="entry name" value="Histone H3"/>
    <property type="match status" value="1"/>
</dbReference>
<evidence type="ECO:0000259" key="13">
    <source>
        <dbReference type="Pfam" id="PF00125"/>
    </source>
</evidence>
<evidence type="ECO:0000256" key="11">
    <source>
        <dbReference type="ARBA" id="ARBA00023269"/>
    </source>
</evidence>
<keyword evidence="7" id="KW-0488">Methylation</keyword>
<reference evidence="14 15" key="1">
    <citation type="submission" date="2015-04" db="EMBL/GenBank/DDBJ databases">
        <authorList>
            <person name="Syromyatnikov M.Y."/>
            <person name="Popov V.N."/>
        </authorList>
    </citation>
    <scope>NUCLEOTIDE SEQUENCE [LARGE SCALE GENOMIC DNA]</scope>
</reference>
<evidence type="ECO:0000256" key="12">
    <source>
        <dbReference type="SAM" id="Phobius"/>
    </source>
</evidence>
<proteinExistence type="inferred from homology"/>
<keyword evidence="11" id="KW-0544">Nucleosome core</keyword>
<gene>
    <name evidence="14" type="primary">similar to Histone H3.2</name>
    <name evidence="14" type="ORF">CLUMA_CG014236</name>
</gene>
<dbReference type="InterPro" id="IPR000164">
    <property type="entry name" value="Histone_H3/CENP-A"/>
</dbReference>
<evidence type="ECO:0000313" key="14">
    <source>
        <dbReference type="EMBL" id="CRL01270.1"/>
    </source>
</evidence>
<dbReference type="GO" id="GO:0030527">
    <property type="term" value="F:structural constituent of chromatin"/>
    <property type="evidence" value="ECO:0007669"/>
    <property type="project" value="InterPro"/>
</dbReference>
<name>A0A1J1IQ97_9DIPT</name>
<sequence>MKTHFSYIFITFIFMQLSALVYSQNFDFDSHLTVQLFHALDVDNPNVFTSRGNITVSSINSGEFVINQKDITQQDRHFITNLAKKDTFYRLRADVVGSDGIKTSFITSSKACHMLHSQLHDAITINFDHNLAVVGVNHRSINLEEIFDKCSTEAINDITLNQLYEFSTVVTLKIIEQAPVPDTVGFIQKLEKEREARERGETKDNRSFLSKYWMYIVPAVILLLISGITNPEAQGAQGSVAAQMVRTKQTARKSTGGKTPKVYKILQTKTKELRSKGKHLPQVGRNAQKKNGGTKKVKRFRPGTVALKEIRRYQKTTELLIRHAPFQRLVKEISLKYKADFRYQSGAMSALQEAAESYITGLFEDTNLCAIHAKRVTIMPRDIQLAMRIRGDSRYGPK</sequence>
<protein>
    <submittedName>
        <fullName evidence="14">CLUMA_CG014236, isoform A</fullName>
    </submittedName>
</protein>
<evidence type="ECO:0000256" key="6">
    <source>
        <dbReference type="ARBA" id="ARBA00022454"/>
    </source>
</evidence>
<comment type="function">
    <text evidence="1">Core component of nucleosome. Nucleosomes wrap and compact DNA into chromatin, limiting DNA accessibility to the cellular machineries which require DNA as a template. Histones thereby play a central role in transcription regulation, DNA repair, DNA replication and chromosomal stability. DNA accessibility is regulated via a complex set of post-translational modifications of histones, also called histone code, and nucleosome remodeling.</text>
</comment>
<dbReference type="CDD" id="cd22209">
    <property type="entry name" value="EMC10"/>
    <property type="match status" value="1"/>
</dbReference>
<comment type="similarity">
    <text evidence="4">Belongs to the histone H3 family.</text>
</comment>
<evidence type="ECO:0000256" key="9">
    <source>
        <dbReference type="ARBA" id="ARBA00023125"/>
    </source>
</evidence>
<dbReference type="Pfam" id="PF21203">
    <property type="entry name" value="ECM10"/>
    <property type="match status" value="1"/>
</dbReference>
<evidence type="ECO:0000256" key="4">
    <source>
        <dbReference type="ARBA" id="ARBA00010343"/>
    </source>
</evidence>
<dbReference type="OrthoDB" id="1894652at2759"/>
<dbReference type="CDD" id="cd22911">
    <property type="entry name" value="HFD_H3"/>
    <property type="match status" value="1"/>
</dbReference>
<evidence type="ECO:0000313" key="15">
    <source>
        <dbReference type="Proteomes" id="UP000183832"/>
    </source>
</evidence>
<keyword evidence="9" id="KW-0238">DNA-binding</keyword>
<dbReference type="AlphaFoldDB" id="A0A1J1IQ97"/>
<evidence type="ECO:0000256" key="5">
    <source>
        <dbReference type="ARBA" id="ARBA00011538"/>
    </source>
</evidence>
<comment type="subunit">
    <text evidence="5">The nucleosome is a histone octamer containing two molecules each of H2A, H2B, H3 and H4 assembled in one H3-H4 heterotetramer and two H2A-H2B heterodimers. The octamer wraps approximately 147 bp of DNA.</text>
</comment>
<dbReference type="InterPro" id="IPR009072">
    <property type="entry name" value="Histone-fold"/>
</dbReference>
<dbReference type="Proteomes" id="UP000183832">
    <property type="component" value="Unassembled WGS sequence"/>
</dbReference>
<comment type="subcellular location">
    <subcellularLocation>
        <location evidence="3">Chromosome</location>
    </subcellularLocation>
    <subcellularLocation>
        <location evidence="2">Nucleus</location>
    </subcellularLocation>
</comment>
<keyword evidence="12" id="KW-1133">Transmembrane helix</keyword>
<dbReference type="GO" id="GO:0003677">
    <property type="term" value="F:DNA binding"/>
    <property type="evidence" value="ECO:0007669"/>
    <property type="project" value="UniProtKB-KW"/>
</dbReference>
<feature type="domain" description="Core Histone H2A/H2B/H3" evidence="13">
    <location>
        <begin position="302"/>
        <end position="389"/>
    </location>
</feature>
<evidence type="ECO:0000256" key="8">
    <source>
        <dbReference type="ARBA" id="ARBA00022990"/>
    </source>
</evidence>
<dbReference type="GO" id="GO:0046982">
    <property type="term" value="F:protein heterodimerization activity"/>
    <property type="evidence" value="ECO:0007669"/>
    <property type="project" value="InterPro"/>
</dbReference>
<organism evidence="14 15">
    <name type="scientific">Clunio marinus</name>
    <dbReference type="NCBI Taxonomy" id="568069"/>
    <lineage>
        <taxon>Eukaryota</taxon>
        <taxon>Metazoa</taxon>
        <taxon>Ecdysozoa</taxon>
        <taxon>Arthropoda</taxon>
        <taxon>Hexapoda</taxon>
        <taxon>Insecta</taxon>
        <taxon>Pterygota</taxon>
        <taxon>Neoptera</taxon>
        <taxon>Endopterygota</taxon>
        <taxon>Diptera</taxon>
        <taxon>Nematocera</taxon>
        <taxon>Chironomoidea</taxon>
        <taxon>Chironomidae</taxon>
        <taxon>Clunio</taxon>
    </lineage>
</organism>
<dbReference type="Pfam" id="PF00125">
    <property type="entry name" value="Histone"/>
    <property type="match status" value="1"/>
</dbReference>
<dbReference type="STRING" id="568069.A0A1J1IQ97"/>
<keyword evidence="12" id="KW-0472">Membrane</keyword>
<evidence type="ECO:0000256" key="7">
    <source>
        <dbReference type="ARBA" id="ARBA00022481"/>
    </source>
</evidence>
<keyword evidence="10" id="KW-0539">Nucleus</keyword>
<evidence type="ECO:0000256" key="1">
    <source>
        <dbReference type="ARBA" id="ARBA00002001"/>
    </source>
</evidence>
<dbReference type="PRINTS" id="PR00622">
    <property type="entry name" value="HISTONEH3"/>
</dbReference>
<evidence type="ECO:0000256" key="10">
    <source>
        <dbReference type="ARBA" id="ARBA00023242"/>
    </source>
</evidence>
<dbReference type="EMBL" id="CVRI01000055">
    <property type="protein sequence ID" value="CRL01270.1"/>
    <property type="molecule type" value="Genomic_DNA"/>
</dbReference>
<keyword evidence="15" id="KW-1185">Reference proteome</keyword>
<keyword evidence="6" id="KW-0158">Chromosome</keyword>
<evidence type="ECO:0000256" key="3">
    <source>
        <dbReference type="ARBA" id="ARBA00004286"/>
    </source>
</evidence>
<keyword evidence="12" id="KW-0812">Transmembrane</keyword>